<dbReference type="AlphaFoldDB" id="A1WIX9"/>
<protein>
    <submittedName>
        <fullName evidence="4">5-oxoprolinase (ATP-hydrolyzing)</fullName>
        <ecNumber evidence="4">3.5.2.9</ecNumber>
    </submittedName>
</protein>
<feature type="domain" description="Hydantoinase A/oxoprolinase" evidence="1">
    <location>
        <begin position="217"/>
        <end position="517"/>
    </location>
</feature>
<accession>A1WIX9</accession>
<dbReference type="KEGG" id="vei:Veis_1833"/>
<proteinExistence type="predicted"/>
<dbReference type="Pfam" id="PF05378">
    <property type="entry name" value="Hydant_A_N"/>
    <property type="match status" value="1"/>
</dbReference>
<name>A1WIX9_VEREI</name>
<dbReference type="GO" id="GO:0005829">
    <property type="term" value="C:cytosol"/>
    <property type="evidence" value="ECO:0007669"/>
    <property type="project" value="TreeGrafter"/>
</dbReference>
<evidence type="ECO:0000259" key="1">
    <source>
        <dbReference type="Pfam" id="PF01968"/>
    </source>
</evidence>
<dbReference type="Proteomes" id="UP000000374">
    <property type="component" value="Chromosome"/>
</dbReference>
<dbReference type="EMBL" id="CP000542">
    <property type="protein sequence ID" value="ABM57586.1"/>
    <property type="molecule type" value="Genomic_DNA"/>
</dbReference>
<dbReference type="GeneID" id="76460437"/>
<evidence type="ECO:0000313" key="5">
    <source>
        <dbReference type="Proteomes" id="UP000000374"/>
    </source>
</evidence>
<organism evidence="4 5">
    <name type="scientific">Verminephrobacter eiseniae (strain EF01-2)</name>
    <dbReference type="NCBI Taxonomy" id="391735"/>
    <lineage>
        <taxon>Bacteria</taxon>
        <taxon>Pseudomonadati</taxon>
        <taxon>Pseudomonadota</taxon>
        <taxon>Betaproteobacteria</taxon>
        <taxon>Burkholderiales</taxon>
        <taxon>Comamonadaceae</taxon>
        <taxon>Verminephrobacter</taxon>
    </lineage>
</organism>
<dbReference type="InterPro" id="IPR049517">
    <property type="entry name" value="ACX-like_C"/>
</dbReference>
<dbReference type="InterPro" id="IPR008040">
    <property type="entry name" value="Hydant_A_N"/>
</dbReference>
<reference evidence="5" key="1">
    <citation type="submission" date="2006-12" db="EMBL/GenBank/DDBJ databases">
        <title>Complete sequence of chromosome 1 of Verminephrobacter eiseniae EF01-2.</title>
        <authorList>
            <person name="Copeland A."/>
            <person name="Lucas S."/>
            <person name="Lapidus A."/>
            <person name="Barry K."/>
            <person name="Detter J.C."/>
            <person name="Glavina del Rio T."/>
            <person name="Dalin E."/>
            <person name="Tice H."/>
            <person name="Pitluck S."/>
            <person name="Chertkov O."/>
            <person name="Brettin T."/>
            <person name="Bruce D."/>
            <person name="Han C."/>
            <person name="Tapia R."/>
            <person name="Gilna P."/>
            <person name="Schmutz J."/>
            <person name="Larimer F."/>
            <person name="Land M."/>
            <person name="Hauser L."/>
            <person name="Kyrpides N."/>
            <person name="Kim E."/>
            <person name="Stahl D."/>
            <person name="Richardson P."/>
        </authorList>
    </citation>
    <scope>NUCLEOTIDE SEQUENCE [LARGE SCALE GENOMIC DNA]</scope>
    <source>
        <strain evidence="5">EF01-2</strain>
    </source>
</reference>
<dbReference type="PANTHER" id="PTHR11365">
    <property type="entry name" value="5-OXOPROLINASE RELATED"/>
    <property type="match status" value="1"/>
</dbReference>
<gene>
    <name evidence="4" type="ordered locus">Veis_1833</name>
</gene>
<dbReference type="InterPro" id="IPR045079">
    <property type="entry name" value="Oxoprolinase-like"/>
</dbReference>
<dbReference type="eggNOG" id="COG0145">
    <property type="taxonomic scope" value="Bacteria"/>
</dbReference>
<feature type="domain" description="Hydantoinase/oxoprolinase N-terminal" evidence="2">
    <location>
        <begin position="3"/>
        <end position="190"/>
    </location>
</feature>
<dbReference type="GO" id="GO:0017168">
    <property type="term" value="F:5-oxoprolinase (ATP-hydrolyzing) activity"/>
    <property type="evidence" value="ECO:0007669"/>
    <property type="project" value="UniProtKB-EC"/>
</dbReference>
<feature type="domain" description="Acetophenone carboxylase-like C-terminal" evidence="3">
    <location>
        <begin position="542"/>
        <end position="716"/>
    </location>
</feature>
<evidence type="ECO:0000313" key="4">
    <source>
        <dbReference type="EMBL" id="ABM57586.1"/>
    </source>
</evidence>
<dbReference type="STRING" id="391735.Veis_1833"/>
<dbReference type="Pfam" id="PF19278">
    <property type="entry name" value="Hydant_A_C"/>
    <property type="match status" value="1"/>
</dbReference>
<dbReference type="OrthoDB" id="9768323at2"/>
<sequence length="731" mass="77965">MKRVSVDIGGTFTDCFLVWNERKFGGKALTTHHNLAVGFQEALGNAFVQAGVPADMSLADLDSIRYATTLGTNALIERGGPRVGLLVTAGFEATVPLSRGRGYGDGMSDSVQRDLPNATRPQPLVPMALIAGVRERVDGFGAIVIPLDVDDLRAQLRLLVDQGAQAFVVALTNSVVNAEHERLVEEIILDEYPSHMLGALPVTLSHRVSGRKSEYARTNSAIINAYLHAVMYHGLAAMEQRLRDASYTRPMMLVHNSGGMAQLNSTSALQTIHSGPVAGISAAEQLAAESGIDKLVCADMGGTSFDISLVVGGDVKFYDFNPVIDRWLCTTPMIHLLSLGAGGGSIARVDAIFHTIEVGPESAGSEPGPACFNQGGTMPTVTDSDLVLGYLDPLNYAAGTITLNLRRAQRAIEDEIVERLGMSAARPPEGAHTAAEGAGIPLSVTDAALAIKAKVDANMAIGIGRELRAKGYEPADFTLLAYGGNGPLHACGIADAIGMKRIFVPPFSAVFSALGAGNLDQIHIHEHSKIFWLYDPTYKEVMSDFDELNALIESLETGGREDMLRQGLPAERVQHRLELDMRYGNQLAQTSVVAGLARFTSARDVLSVIGRFAQDYQRRFGPGSAQPQAGVVITAVRVVSFADSERIDFSALRAGSVACAGPAQPAAHRRCHFGAAPGGVETPVFTFESLVPGQRIAGPAVVVSRVTTILIEPQWHFVLCQEGAAWMTRAH</sequence>
<dbReference type="InterPro" id="IPR002821">
    <property type="entry name" value="Hydantoinase_A"/>
</dbReference>
<dbReference type="EC" id="3.5.2.9" evidence="4"/>
<dbReference type="Pfam" id="PF01968">
    <property type="entry name" value="Hydantoinase_A"/>
    <property type="match status" value="1"/>
</dbReference>
<evidence type="ECO:0000259" key="3">
    <source>
        <dbReference type="Pfam" id="PF19278"/>
    </source>
</evidence>
<dbReference type="RefSeq" id="WP_011809592.1">
    <property type="nucleotide sequence ID" value="NC_008786.1"/>
</dbReference>
<keyword evidence="4" id="KW-0378">Hydrolase</keyword>
<dbReference type="PANTHER" id="PTHR11365:SF23">
    <property type="entry name" value="HYPOTHETICAL 5-OXOPROLINASE (EUROFUNG)-RELATED"/>
    <property type="match status" value="1"/>
</dbReference>
<dbReference type="HOGENOM" id="CLU_002157_1_2_4"/>
<dbReference type="GO" id="GO:0006749">
    <property type="term" value="P:glutathione metabolic process"/>
    <property type="evidence" value="ECO:0007669"/>
    <property type="project" value="TreeGrafter"/>
</dbReference>
<evidence type="ECO:0000259" key="2">
    <source>
        <dbReference type="Pfam" id="PF05378"/>
    </source>
</evidence>
<keyword evidence="5" id="KW-1185">Reference proteome</keyword>